<evidence type="ECO:0000313" key="2">
    <source>
        <dbReference type="EMBL" id="KAJ8361891.1"/>
    </source>
</evidence>
<keyword evidence="3" id="KW-1185">Reference proteome</keyword>
<comment type="caution">
    <text evidence="2">The sequence shown here is derived from an EMBL/GenBank/DDBJ whole genome shotgun (WGS) entry which is preliminary data.</text>
</comment>
<dbReference type="AlphaFoldDB" id="A0AAD7VXX1"/>
<accession>A0AAD7VXX1</accession>
<reference evidence="2" key="1">
    <citation type="journal article" date="2023" name="Science">
        <title>Genome structures resolve the early diversification of teleost fishes.</title>
        <authorList>
            <person name="Parey E."/>
            <person name="Louis A."/>
            <person name="Montfort J."/>
            <person name="Bouchez O."/>
            <person name="Roques C."/>
            <person name="Iampietro C."/>
            <person name="Lluch J."/>
            <person name="Castinel A."/>
            <person name="Donnadieu C."/>
            <person name="Desvignes T."/>
            <person name="Floi Bucao C."/>
            <person name="Jouanno E."/>
            <person name="Wen M."/>
            <person name="Mejri S."/>
            <person name="Dirks R."/>
            <person name="Jansen H."/>
            <person name="Henkel C."/>
            <person name="Chen W.J."/>
            <person name="Zahm M."/>
            <person name="Cabau C."/>
            <person name="Klopp C."/>
            <person name="Thompson A.W."/>
            <person name="Robinson-Rechavi M."/>
            <person name="Braasch I."/>
            <person name="Lecointre G."/>
            <person name="Bobe J."/>
            <person name="Postlethwait J.H."/>
            <person name="Berthelot C."/>
            <person name="Roest Crollius H."/>
            <person name="Guiguen Y."/>
        </authorList>
    </citation>
    <scope>NUCLEOTIDE SEQUENCE</scope>
    <source>
        <strain evidence="2">NC1722</strain>
    </source>
</reference>
<evidence type="ECO:0008006" key="4">
    <source>
        <dbReference type="Google" id="ProtNLM"/>
    </source>
</evidence>
<dbReference type="Proteomes" id="UP001221898">
    <property type="component" value="Unassembled WGS sequence"/>
</dbReference>
<dbReference type="EMBL" id="JAINUG010000845">
    <property type="protein sequence ID" value="KAJ8361891.1"/>
    <property type="molecule type" value="Genomic_DNA"/>
</dbReference>
<organism evidence="2 3">
    <name type="scientific">Aldrovandia affinis</name>
    <dbReference type="NCBI Taxonomy" id="143900"/>
    <lineage>
        <taxon>Eukaryota</taxon>
        <taxon>Metazoa</taxon>
        <taxon>Chordata</taxon>
        <taxon>Craniata</taxon>
        <taxon>Vertebrata</taxon>
        <taxon>Euteleostomi</taxon>
        <taxon>Actinopterygii</taxon>
        <taxon>Neopterygii</taxon>
        <taxon>Teleostei</taxon>
        <taxon>Notacanthiformes</taxon>
        <taxon>Halosauridae</taxon>
        <taxon>Aldrovandia</taxon>
    </lineage>
</organism>
<sequence>MEAMFTEMQTAVEQQGAKQQAMLSSYKCSVAELQKVNDRSVSGMMSTVTAFQSIKGLVHSSMAKCHAGMMEQETLCAETKRTLQTLLEEHEQELQKKLLATLVPGLTALGEMNEELKQTLQRHYAVAEQMERMRSESASFFRDHLRALVQLRETATAALTSLQTEQESLTQRICEASHTHATRISQVISCMEGQMRLLDVETKSGFSGLLGLSDALQGRVASLKQTMQTECGAVEQAASARQGRAEASSSGLVTELRQVGERGQATLEESSGQVSSLQAHLSQLGQDTRQWGDTTRATVHSLSEGQLALIRDGQTSAKALQQETPLGRKGVVLEEAAGSVDPPEPWSEVHRDTVPVDLSLTPSVTQGR</sequence>
<name>A0AAD7VXX1_9TELE</name>
<proteinExistence type="predicted"/>
<gene>
    <name evidence="2" type="ORF">AAFF_G00414150</name>
</gene>
<protein>
    <recommendedName>
        <fullName evidence="4">Kinesin-like protein KIF11</fullName>
    </recommendedName>
</protein>
<evidence type="ECO:0000313" key="3">
    <source>
        <dbReference type="Proteomes" id="UP001221898"/>
    </source>
</evidence>
<keyword evidence="1" id="KW-0175">Coiled coil</keyword>
<feature type="coiled-coil region" evidence="1">
    <location>
        <begin position="69"/>
        <end position="133"/>
    </location>
</feature>
<evidence type="ECO:0000256" key="1">
    <source>
        <dbReference type="SAM" id="Coils"/>
    </source>
</evidence>